<dbReference type="InterPro" id="IPR036406">
    <property type="entry name" value="Coprogen_oxidase_aer_sf"/>
</dbReference>
<organism evidence="9 10">
    <name type="scientific">Phycomyces blakesleeanus (strain ATCC 8743b / DSM 1359 / FGSC 10004 / NBRC 33097 / NRRL 1555)</name>
    <dbReference type="NCBI Taxonomy" id="763407"/>
    <lineage>
        <taxon>Eukaryota</taxon>
        <taxon>Fungi</taxon>
        <taxon>Fungi incertae sedis</taxon>
        <taxon>Mucoromycota</taxon>
        <taxon>Mucoromycotina</taxon>
        <taxon>Mucoromycetes</taxon>
        <taxon>Mucorales</taxon>
        <taxon>Phycomycetaceae</taxon>
        <taxon>Phycomyces</taxon>
    </lineage>
</organism>
<dbReference type="Pfam" id="PF01218">
    <property type="entry name" value="Coprogen_oxidas"/>
    <property type="match status" value="1"/>
</dbReference>
<evidence type="ECO:0000256" key="2">
    <source>
        <dbReference type="ARBA" id="ARBA00010644"/>
    </source>
</evidence>
<evidence type="ECO:0000256" key="7">
    <source>
        <dbReference type="ARBA" id="ARBA00023244"/>
    </source>
</evidence>
<dbReference type="VEuPathDB" id="FungiDB:PHYBLDRAFT_137228"/>
<dbReference type="FunCoup" id="A0A162TFI0">
    <property type="interactions" value="372"/>
</dbReference>
<evidence type="ECO:0000256" key="4">
    <source>
        <dbReference type="ARBA" id="ARBA00012869"/>
    </source>
</evidence>
<keyword evidence="10" id="KW-1185">Reference proteome</keyword>
<reference evidence="10" key="1">
    <citation type="submission" date="2015-06" db="EMBL/GenBank/DDBJ databases">
        <title>Expansion of signal transduction pathways in fungi by whole-genome duplication.</title>
        <authorList>
            <consortium name="DOE Joint Genome Institute"/>
            <person name="Corrochano L.M."/>
            <person name="Kuo A."/>
            <person name="Marcet-Houben M."/>
            <person name="Polaino S."/>
            <person name="Salamov A."/>
            <person name="Villalobos J.M."/>
            <person name="Alvarez M.I."/>
            <person name="Avalos J."/>
            <person name="Benito E.P."/>
            <person name="Benoit I."/>
            <person name="Burger G."/>
            <person name="Camino L.P."/>
            <person name="Canovas D."/>
            <person name="Cerda-Olmedo E."/>
            <person name="Cheng J.-F."/>
            <person name="Dominguez A."/>
            <person name="Elias M."/>
            <person name="Eslava A.P."/>
            <person name="Glaser F."/>
            <person name="Grimwood J."/>
            <person name="Gutierrez G."/>
            <person name="Heitman J."/>
            <person name="Henrissat B."/>
            <person name="Iturriaga E.A."/>
            <person name="Lang B.F."/>
            <person name="Lavin J.L."/>
            <person name="Lee S."/>
            <person name="Li W."/>
            <person name="Lindquist E."/>
            <person name="Lopez-Garcia S."/>
            <person name="Luque E.M."/>
            <person name="Marcos A.T."/>
            <person name="Martin J."/>
            <person name="McCluskey K."/>
            <person name="Medina H.R."/>
            <person name="Miralles-Duran A."/>
            <person name="Miyazaki A."/>
            <person name="Munoz-Torres E."/>
            <person name="Oguiza J.A."/>
            <person name="Ohm R."/>
            <person name="Olmedo M."/>
            <person name="Orejas M."/>
            <person name="Ortiz-Castellanos L."/>
            <person name="Pisabarro A.G."/>
            <person name="Rodriguez-Romero J."/>
            <person name="Ruiz-Herrera J."/>
            <person name="Ruiz-Vazquez R."/>
            <person name="Sanz C."/>
            <person name="Schackwitz W."/>
            <person name="Schmutz J."/>
            <person name="Shahriari M."/>
            <person name="Shelest E."/>
            <person name="Silva-Franco F."/>
            <person name="Soanes D."/>
            <person name="Syed K."/>
            <person name="Tagua V.G."/>
            <person name="Talbot N.J."/>
            <person name="Thon M."/>
            <person name="De vries R.P."/>
            <person name="Wiebenga A."/>
            <person name="Yadav J.S."/>
            <person name="Braun E.L."/>
            <person name="Baker S."/>
            <person name="Garre V."/>
            <person name="Horwitz B."/>
            <person name="Torres-Martinez S."/>
            <person name="Idnurm A."/>
            <person name="Herrera-Estrella A."/>
            <person name="Gabaldon T."/>
            <person name="Grigoriev I.V."/>
        </authorList>
    </citation>
    <scope>NUCLEOTIDE SEQUENCE [LARGE SCALE GENOMIC DNA]</scope>
    <source>
        <strain evidence="10">NRRL 1555(-)</strain>
    </source>
</reference>
<evidence type="ECO:0000256" key="5">
    <source>
        <dbReference type="ARBA" id="ARBA00023002"/>
    </source>
</evidence>
<keyword evidence="5" id="KW-0560">Oxidoreductase</keyword>
<dbReference type="Gene3D" id="3.40.1500.10">
    <property type="entry name" value="Coproporphyrinogen III oxidase, aerobic"/>
    <property type="match status" value="1"/>
</dbReference>
<sequence length="339" mass="38755">MVSNTCIQSISRQDTLRRSSGEPLTNKDPIRLRHEAFVKNLQNSIVKAIEQVDGGKFERTSWQRAEHGGEGITCVLQDGAVIEKAGVAVSVVYSELSDTAIQQMRQDRGKSLEGQGPFPYFVTGISLVMHGKNPHCPTVHMNYRYFEVMNPDGSTKLWWFGGGADLTPVYLYEEDAVHFHAVHKAACDKHDLAYYPKFKPWCDTYFKNAHRGEGRGVGGIFFDDLADKPAEQIFAFVQDCGNSFVDAYVPILKKRKDHAYDDEQVRWQQIRRGRYVEFNLIWDRGTRFGLHTPCARVESILMTLPLTVRWEYMHEPKEGSIEARLEQVLKTPVDWIPLK</sequence>
<dbReference type="PIRSF" id="PIRSF000166">
    <property type="entry name" value="Coproporphyri_ox"/>
    <property type="match status" value="1"/>
</dbReference>
<keyword evidence="6" id="KW-0350">Heme biosynthesis</keyword>
<dbReference type="GO" id="GO:0004109">
    <property type="term" value="F:coproporphyrinogen oxidase activity"/>
    <property type="evidence" value="ECO:0007669"/>
    <property type="project" value="UniProtKB-EC"/>
</dbReference>
<evidence type="ECO:0000313" key="10">
    <source>
        <dbReference type="Proteomes" id="UP000077315"/>
    </source>
</evidence>
<keyword evidence="7" id="KW-0627">Porphyrin biosynthesis</keyword>
<dbReference type="NCBIfam" id="NF003727">
    <property type="entry name" value="PRK05330.1"/>
    <property type="match status" value="1"/>
</dbReference>
<comment type="similarity">
    <text evidence="2">Belongs to the aerobic coproporphyrinogen-III oxidase family.</text>
</comment>
<dbReference type="FunFam" id="3.40.1500.10:FF:000002">
    <property type="entry name" value="oxygen-dependent coproporphyrinogen-III oxidase, mitochondrial"/>
    <property type="match status" value="1"/>
</dbReference>
<dbReference type="InterPro" id="IPR001260">
    <property type="entry name" value="Coprogen_oxidase_aer"/>
</dbReference>
<evidence type="ECO:0000256" key="6">
    <source>
        <dbReference type="ARBA" id="ARBA00023133"/>
    </source>
</evidence>
<evidence type="ECO:0000256" key="8">
    <source>
        <dbReference type="SAM" id="MobiDB-lite"/>
    </source>
</evidence>
<dbReference type="PRINTS" id="PR00073">
    <property type="entry name" value="COPRGNOXDASE"/>
</dbReference>
<protein>
    <recommendedName>
        <fullName evidence="4">coproporphyrinogen oxidase</fullName>
        <ecNumber evidence="4">1.3.3.3</ecNumber>
    </recommendedName>
</protein>
<dbReference type="PANTHER" id="PTHR10755:SF0">
    <property type="entry name" value="OXYGEN-DEPENDENT COPROPORPHYRINOGEN-III OXIDASE, MITOCHONDRIAL"/>
    <property type="match status" value="1"/>
</dbReference>
<dbReference type="EC" id="1.3.3.3" evidence="4"/>
<comment type="pathway">
    <text evidence="1">Porphyrin-containing compound metabolism; protoporphyrin-IX biosynthesis; protoporphyrinogen-IX from coproporphyrinogen-III (O2 route): step 1/1.</text>
</comment>
<comment type="subunit">
    <text evidence="3">Homodimer.</text>
</comment>
<dbReference type="RefSeq" id="XP_018284763.1">
    <property type="nucleotide sequence ID" value="XM_018429845.1"/>
</dbReference>
<dbReference type="AlphaFoldDB" id="A0A162TFI0"/>
<proteinExistence type="inferred from homology"/>
<dbReference type="GeneID" id="28990751"/>
<evidence type="ECO:0000256" key="1">
    <source>
        <dbReference type="ARBA" id="ARBA00005168"/>
    </source>
</evidence>
<dbReference type="UniPathway" id="UPA00251">
    <property type="reaction ID" value="UER00322"/>
</dbReference>
<dbReference type="STRING" id="763407.A0A162TFI0"/>
<evidence type="ECO:0000256" key="3">
    <source>
        <dbReference type="ARBA" id="ARBA00011738"/>
    </source>
</evidence>
<dbReference type="InParanoid" id="A0A162TFI0"/>
<feature type="compositionally biased region" description="Polar residues" evidence="8">
    <location>
        <begin position="1"/>
        <end position="13"/>
    </location>
</feature>
<dbReference type="PANTHER" id="PTHR10755">
    <property type="entry name" value="COPROPORPHYRINOGEN III OXIDASE, MITOCHONDRIAL"/>
    <property type="match status" value="1"/>
</dbReference>
<dbReference type="SUPFAM" id="SSF102886">
    <property type="entry name" value="Coproporphyrinogen III oxidase"/>
    <property type="match status" value="1"/>
</dbReference>
<dbReference type="EMBL" id="KV441001">
    <property type="protein sequence ID" value="OAD66723.1"/>
    <property type="molecule type" value="Genomic_DNA"/>
</dbReference>
<evidence type="ECO:0000313" key="9">
    <source>
        <dbReference type="EMBL" id="OAD66723.1"/>
    </source>
</evidence>
<feature type="region of interest" description="Disordered" evidence="8">
    <location>
        <begin position="1"/>
        <end position="28"/>
    </location>
</feature>
<name>A0A162TFI0_PHYB8</name>
<dbReference type="Proteomes" id="UP000077315">
    <property type="component" value="Unassembled WGS sequence"/>
</dbReference>
<dbReference type="GO" id="GO:0006782">
    <property type="term" value="P:protoporphyrinogen IX biosynthetic process"/>
    <property type="evidence" value="ECO:0007669"/>
    <property type="project" value="UniProtKB-UniPathway"/>
</dbReference>
<accession>A0A162TFI0</accession>
<dbReference type="OrthoDB" id="15318at2759"/>
<dbReference type="GO" id="GO:0005737">
    <property type="term" value="C:cytoplasm"/>
    <property type="evidence" value="ECO:0007669"/>
    <property type="project" value="TreeGrafter"/>
</dbReference>
<gene>
    <name evidence="9" type="ORF">PHYBLDRAFT_137228</name>
</gene>